<dbReference type="RefSeq" id="WP_004276316.1">
    <property type="nucleotide sequence ID" value="NZ_JANKIR010000022.1"/>
</dbReference>
<reference evidence="1 2" key="1">
    <citation type="submission" date="2018-06" db="EMBL/GenBank/DDBJ databases">
        <authorList>
            <consortium name="Pathogen Informatics"/>
            <person name="Doyle S."/>
        </authorList>
    </citation>
    <scope>NUCLEOTIDE SEQUENCE [LARGE SCALE GENOMIC DNA]</scope>
    <source>
        <strain evidence="1 2">NCTC12264</strain>
    </source>
</reference>
<proteinExistence type="predicted"/>
<organism evidence="1 2">
    <name type="scientific">Campylobacter upsaliensis</name>
    <dbReference type="NCBI Taxonomy" id="28080"/>
    <lineage>
        <taxon>Bacteria</taxon>
        <taxon>Pseudomonadati</taxon>
        <taxon>Campylobacterota</taxon>
        <taxon>Epsilonproteobacteria</taxon>
        <taxon>Campylobacterales</taxon>
        <taxon>Campylobacteraceae</taxon>
        <taxon>Campylobacter</taxon>
    </lineage>
</organism>
<protein>
    <submittedName>
        <fullName evidence="1">Cpp29</fullName>
    </submittedName>
</protein>
<dbReference type="Proteomes" id="UP000254161">
    <property type="component" value="Unassembled WGS sequence"/>
</dbReference>
<accession>A0A381F3D5</accession>
<dbReference type="EMBL" id="UFUZ01000003">
    <property type="protein sequence ID" value="SUX41155.1"/>
    <property type="molecule type" value="Genomic_DNA"/>
</dbReference>
<evidence type="ECO:0000313" key="1">
    <source>
        <dbReference type="EMBL" id="SUX41155.1"/>
    </source>
</evidence>
<gene>
    <name evidence="1" type="ORF">NCTC12264_01973</name>
</gene>
<sequence length="109" mass="12748">MTTSSAKKYPLLGTHFILDEEKILKEDKYDLEKIYKAIDEMAEHSEMVKIDKNTYHCKGDENDLGCLGTFVYTNLIKCDWFTLNVKEWTWLSEKEGDETLIGDDMGIWK</sequence>
<name>A0A381F3D5_CAMUP</name>
<evidence type="ECO:0000313" key="2">
    <source>
        <dbReference type="Proteomes" id="UP000254161"/>
    </source>
</evidence>
<dbReference type="AlphaFoldDB" id="A0A381F3D5"/>
<dbReference type="GeneID" id="52037833"/>